<dbReference type="InterPro" id="IPR053044">
    <property type="entry name" value="Metallo-hydrolase/TatD-type"/>
</dbReference>
<dbReference type="InterPro" id="IPR021109">
    <property type="entry name" value="Peptidase_aspartic_dom_sf"/>
</dbReference>
<proteinExistence type="predicted"/>
<sequence>MGECHGRAGEDSIFFGDREIKHQKIGAADEISEGLLTNSVNGILGFGPAITSRNFNTGKEIWKTPMDHLLEKGEIEHNLFSVYFDNVDNDDEFGNANGQLTLGGLPARETYEGEIQWVPRYEESLYKYYWAVKSEGIKVNDRRIAGDLRGIVDTGTTMTFLTPEFGKRVIAAMKIVKFDQEDRLYYVDCAKTSDLPTLTFILDGGIELSLKPEQYVIPPWQASYWRVKETQCPLYISTDAVDDFDFVLGQKFLEYHVAAHDADNKRIVEDPLDNDPLVDEFKDEWYPLLCDAHCHAHDDTQRLDDISTLRTGQITLMGVRLDDWDTVVKVAGESHGVVPCFGIHPWYTYRLLDDDKDSAHHYQHVLTGPDDQEKQQLISELPPPILFSTWFGQLEQHLRQHPSALVGEVGLDRSARLLPSGAIEWHGVKPTRVSCTIDHQCKILEHQLRLAIDLDRAVSLHCVQSQGHLLTLLHTLNNNGKPGRICLHSFGGKPASLAQFLKFRHLQVYVSFSVAINARLGWAKLGELIRTVPDDRLLIESDLNSPKDLDLAMVRMACLVARAKQWSLHDAILNTRRNWLSFTGRSET</sequence>
<evidence type="ECO:0000259" key="1">
    <source>
        <dbReference type="PROSITE" id="PS51767"/>
    </source>
</evidence>
<dbReference type="InterPro" id="IPR001130">
    <property type="entry name" value="TatD-like"/>
</dbReference>
<evidence type="ECO:0000313" key="2">
    <source>
        <dbReference type="EMBL" id="SAM08264.1"/>
    </source>
</evidence>
<dbReference type="CDD" id="cd05471">
    <property type="entry name" value="pepsin_like"/>
    <property type="match status" value="1"/>
</dbReference>
<dbReference type="InterPro" id="IPR034164">
    <property type="entry name" value="Pepsin-like_dom"/>
</dbReference>
<reference evidence="2" key="1">
    <citation type="submission" date="2016-04" db="EMBL/GenBank/DDBJ databases">
        <authorList>
            <person name="Evans L.H."/>
            <person name="Alamgir A."/>
            <person name="Owens N."/>
            <person name="Weber N.D."/>
            <person name="Virtaneva K."/>
            <person name="Barbian K."/>
            <person name="Babar A."/>
            <person name="Rosenke K."/>
        </authorList>
    </citation>
    <scope>NUCLEOTIDE SEQUENCE [LARGE SCALE GENOMIC DNA]</scope>
    <source>
        <strain evidence="2">CBS 101.48</strain>
    </source>
</reference>
<dbReference type="SUPFAM" id="SSF50630">
    <property type="entry name" value="Acid proteases"/>
    <property type="match status" value="1"/>
</dbReference>
<feature type="domain" description="Peptidase A1" evidence="1">
    <location>
        <begin position="1"/>
        <end position="270"/>
    </location>
</feature>
<dbReference type="PROSITE" id="PS51767">
    <property type="entry name" value="PEPTIDASE_A1"/>
    <property type="match status" value="1"/>
</dbReference>
<evidence type="ECO:0000313" key="3">
    <source>
        <dbReference type="Proteomes" id="UP000078561"/>
    </source>
</evidence>
<keyword evidence="3" id="KW-1185">Reference proteome</keyword>
<accession>A0A168SD66</accession>
<dbReference type="PANTHER" id="PTHR47345:SF1">
    <property type="entry name" value="CUT9-INTERACTING PROTEIN SCN1"/>
    <property type="match status" value="1"/>
</dbReference>
<dbReference type="OrthoDB" id="413993at2759"/>
<protein>
    <recommendedName>
        <fullName evidence="1">Peptidase A1 domain-containing protein</fullName>
    </recommendedName>
</protein>
<dbReference type="EMBL" id="LT554889">
    <property type="protein sequence ID" value="SAM08264.1"/>
    <property type="molecule type" value="Genomic_DNA"/>
</dbReference>
<dbReference type="Gene3D" id="3.20.20.140">
    <property type="entry name" value="Metal-dependent hydrolases"/>
    <property type="match status" value="1"/>
</dbReference>
<dbReference type="InterPro" id="IPR033121">
    <property type="entry name" value="PEPTIDASE_A1"/>
</dbReference>
<dbReference type="PANTHER" id="PTHR47345">
    <property type="entry name" value="CUT9-INTERACTING PROTEIN SCN1"/>
    <property type="match status" value="1"/>
</dbReference>
<dbReference type="Proteomes" id="UP000078561">
    <property type="component" value="Unassembled WGS sequence"/>
</dbReference>
<dbReference type="GO" id="GO:0016788">
    <property type="term" value="F:hydrolase activity, acting on ester bonds"/>
    <property type="evidence" value="ECO:0007669"/>
    <property type="project" value="InterPro"/>
</dbReference>
<dbReference type="InParanoid" id="A0A168SD66"/>
<dbReference type="Pfam" id="PF00026">
    <property type="entry name" value="Asp"/>
    <property type="match status" value="1"/>
</dbReference>
<dbReference type="FunCoup" id="A0A168SD66">
    <property type="interactions" value="15"/>
</dbReference>
<dbReference type="InterPro" id="IPR032466">
    <property type="entry name" value="Metal_Hydrolase"/>
</dbReference>
<dbReference type="AlphaFoldDB" id="A0A168SD66"/>
<gene>
    <name evidence="2" type="primary">ABSGL_13926.1 scaffold 14340</name>
</gene>
<name>A0A168SD66_ABSGL</name>
<dbReference type="STRING" id="4829.A0A168SD66"/>
<organism evidence="2">
    <name type="scientific">Absidia glauca</name>
    <name type="common">Pin mould</name>
    <dbReference type="NCBI Taxonomy" id="4829"/>
    <lineage>
        <taxon>Eukaryota</taxon>
        <taxon>Fungi</taxon>
        <taxon>Fungi incertae sedis</taxon>
        <taxon>Mucoromycota</taxon>
        <taxon>Mucoromycotina</taxon>
        <taxon>Mucoromycetes</taxon>
        <taxon>Mucorales</taxon>
        <taxon>Cunninghamellaceae</taxon>
        <taxon>Absidia</taxon>
    </lineage>
</organism>
<dbReference type="Pfam" id="PF01026">
    <property type="entry name" value="TatD_DNase"/>
    <property type="match status" value="1"/>
</dbReference>
<dbReference type="SUPFAM" id="SSF51556">
    <property type="entry name" value="Metallo-dependent hydrolases"/>
    <property type="match status" value="1"/>
</dbReference>
<dbReference type="Gene3D" id="2.40.70.10">
    <property type="entry name" value="Acid Proteases"/>
    <property type="match status" value="2"/>
</dbReference>